<dbReference type="CDD" id="cd14014">
    <property type="entry name" value="STKc_PknB_like"/>
    <property type="match status" value="1"/>
</dbReference>
<keyword evidence="9" id="KW-0812">Transmembrane</keyword>
<dbReference type="CDD" id="cd06577">
    <property type="entry name" value="PASTA_pknB"/>
    <property type="match status" value="3"/>
</dbReference>
<keyword evidence="4" id="KW-0547">Nucleotide-binding</keyword>
<dbReference type="RefSeq" id="WP_075860107.1">
    <property type="nucleotide sequence ID" value="NZ_BDJK01000055.1"/>
</dbReference>
<evidence type="ECO:0000256" key="7">
    <source>
        <dbReference type="ARBA" id="ARBA00047899"/>
    </source>
</evidence>
<dbReference type="SMART" id="SM00220">
    <property type="entry name" value="S_TKc"/>
    <property type="match status" value="1"/>
</dbReference>
<keyword evidence="9" id="KW-1133">Transmembrane helix</keyword>
<protein>
    <recommendedName>
        <fullName evidence="1">non-specific serine/threonine protein kinase</fullName>
        <ecNumber evidence="1">2.7.11.1</ecNumber>
    </recommendedName>
</protein>
<organism evidence="12 13">
    <name type="scientific">Carboxydothermus pertinax</name>
    <dbReference type="NCBI Taxonomy" id="870242"/>
    <lineage>
        <taxon>Bacteria</taxon>
        <taxon>Bacillati</taxon>
        <taxon>Bacillota</taxon>
        <taxon>Clostridia</taxon>
        <taxon>Thermoanaerobacterales</taxon>
        <taxon>Thermoanaerobacteraceae</taxon>
        <taxon>Carboxydothermus</taxon>
    </lineage>
</organism>
<keyword evidence="9" id="KW-0472">Membrane</keyword>
<dbReference type="InterPro" id="IPR008271">
    <property type="entry name" value="Ser/Thr_kinase_AS"/>
</dbReference>
<evidence type="ECO:0000256" key="8">
    <source>
        <dbReference type="ARBA" id="ARBA00048679"/>
    </source>
</evidence>
<dbReference type="PROSITE" id="PS50011">
    <property type="entry name" value="PROTEIN_KINASE_DOM"/>
    <property type="match status" value="1"/>
</dbReference>
<feature type="domain" description="PASTA" evidence="11">
    <location>
        <begin position="395"/>
        <end position="462"/>
    </location>
</feature>
<dbReference type="SUPFAM" id="SSF56112">
    <property type="entry name" value="Protein kinase-like (PK-like)"/>
    <property type="match status" value="1"/>
</dbReference>
<dbReference type="Gene3D" id="3.30.200.20">
    <property type="entry name" value="Phosphorylase Kinase, domain 1"/>
    <property type="match status" value="1"/>
</dbReference>
<comment type="catalytic activity">
    <reaction evidence="8">
        <text>L-seryl-[protein] + ATP = O-phospho-L-seryl-[protein] + ADP + H(+)</text>
        <dbReference type="Rhea" id="RHEA:17989"/>
        <dbReference type="Rhea" id="RHEA-COMP:9863"/>
        <dbReference type="Rhea" id="RHEA-COMP:11604"/>
        <dbReference type="ChEBI" id="CHEBI:15378"/>
        <dbReference type="ChEBI" id="CHEBI:29999"/>
        <dbReference type="ChEBI" id="CHEBI:30616"/>
        <dbReference type="ChEBI" id="CHEBI:83421"/>
        <dbReference type="ChEBI" id="CHEBI:456216"/>
        <dbReference type="EC" id="2.7.11.1"/>
    </reaction>
</comment>
<comment type="caution">
    <text evidence="12">The sequence shown here is derived from an EMBL/GenBank/DDBJ whole genome shotgun (WGS) entry which is preliminary data.</text>
</comment>
<keyword evidence="13" id="KW-1185">Reference proteome</keyword>
<dbReference type="Pfam" id="PF00069">
    <property type="entry name" value="Pkinase"/>
    <property type="match status" value="1"/>
</dbReference>
<reference evidence="13" key="1">
    <citation type="submission" date="2016-12" db="EMBL/GenBank/DDBJ databases">
        <title>Draft Genome Sequences od Carboxydothermus pertinax and islandicus, Hydrogenogenic Carboxydotrophic Bacteria.</title>
        <authorList>
            <person name="Fukuyama Y."/>
            <person name="Ohmae K."/>
            <person name="Yoneda Y."/>
            <person name="Yoshida T."/>
            <person name="Sako Y."/>
        </authorList>
    </citation>
    <scope>NUCLEOTIDE SEQUENCE [LARGE SCALE GENOMIC DNA]</scope>
    <source>
        <strain evidence="13">Ug1</strain>
    </source>
</reference>
<evidence type="ECO:0000256" key="3">
    <source>
        <dbReference type="ARBA" id="ARBA00022679"/>
    </source>
</evidence>
<proteinExistence type="predicted"/>
<dbReference type="InterPro" id="IPR000719">
    <property type="entry name" value="Prot_kinase_dom"/>
</dbReference>
<dbReference type="GO" id="GO:0004674">
    <property type="term" value="F:protein serine/threonine kinase activity"/>
    <property type="evidence" value="ECO:0007669"/>
    <property type="project" value="UniProtKB-KW"/>
</dbReference>
<feature type="domain" description="PASTA" evidence="11">
    <location>
        <begin position="327"/>
        <end position="394"/>
    </location>
</feature>
<dbReference type="STRING" id="870242.cpu_22300"/>
<dbReference type="EMBL" id="BDJK01000055">
    <property type="protein sequence ID" value="GAV23720.1"/>
    <property type="molecule type" value="Genomic_DNA"/>
</dbReference>
<dbReference type="GO" id="GO:0005524">
    <property type="term" value="F:ATP binding"/>
    <property type="evidence" value="ECO:0007669"/>
    <property type="project" value="UniProtKB-KW"/>
</dbReference>
<sequence length="610" mass="67582">MIGRILAGRYKIIEPLGGGGMAVVYKGQDLLLNRYVTIKILRPEFTSDEEFVERFNREAKALASLSHPNIVNIYDVGKENDTYFLVMEYVEGRNLKDIIKDKPLGLRESVRIILQVALALGHAHQHGILHRDVKPQNIIITPEGIAKLTDFGIAGNVSSSTINNSKEIMGSVHYLSPEQAKGESLTFASDLYSLGVVFYELVAKRLPFTGDSPIAVALKQINDLPQPPSYFNKKIPSEIDRIILKLLSKKPEQRFNSAYELIAVLKRLDLPQEDSEDDHTMTIILDKNQLSDARSKKKLKPVGILAIAVLIFAVVGVLVYFLYNYLNVKEATVPDVRGLGIIEAKQKLVELGFQNINISSTYHDTIPKDKVISIDPMPGERVKVVRPIYLVVSKGKEIVLVPDVREKSIEDARVALENAGLAVGEISEIYDERLPAGTVIEQDPEPNTEIEKGSKIKLILSKGAKPAWVTVPDLLGKQIEEARKALQQSKLVLDDSIKEVDSIDYFAGQIVSQAPSPGSLVEEGSKIKVTVSRGPGPVRKSVLVTLEIPNDGNKHSVKIVVKDVRPSEVIAYANDSEEPGTVLEKEVFYYGKGKIKVYLDEIVIEEKEVN</sequence>
<evidence type="ECO:0000259" key="11">
    <source>
        <dbReference type="PROSITE" id="PS51178"/>
    </source>
</evidence>
<feature type="domain" description="PASTA" evidence="11">
    <location>
        <begin position="465"/>
        <end position="533"/>
    </location>
</feature>
<evidence type="ECO:0000313" key="12">
    <source>
        <dbReference type="EMBL" id="GAV23720.1"/>
    </source>
</evidence>
<dbReference type="Pfam" id="PF03793">
    <property type="entry name" value="PASTA"/>
    <property type="match status" value="3"/>
</dbReference>
<dbReference type="SMART" id="SM00740">
    <property type="entry name" value="PASTA"/>
    <property type="match status" value="3"/>
</dbReference>
<dbReference type="Gene3D" id="1.10.510.10">
    <property type="entry name" value="Transferase(Phosphotransferase) domain 1"/>
    <property type="match status" value="1"/>
</dbReference>
<dbReference type="SUPFAM" id="SSF54184">
    <property type="entry name" value="Penicillin-binding protein 2x (pbp-2x), c-terminal domain"/>
    <property type="match status" value="1"/>
</dbReference>
<dbReference type="PROSITE" id="PS00108">
    <property type="entry name" value="PROTEIN_KINASE_ST"/>
    <property type="match status" value="1"/>
</dbReference>
<dbReference type="AlphaFoldDB" id="A0A1L8CXU0"/>
<dbReference type="OrthoDB" id="9788659at2"/>
<name>A0A1L8CXU0_9THEO</name>
<dbReference type="PANTHER" id="PTHR43289">
    <property type="entry name" value="MITOGEN-ACTIVATED PROTEIN KINASE KINASE KINASE 20-RELATED"/>
    <property type="match status" value="1"/>
</dbReference>
<dbReference type="PANTHER" id="PTHR43289:SF34">
    <property type="entry name" value="SERINE_THREONINE-PROTEIN KINASE YBDM-RELATED"/>
    <property type="match status" value="1"/>
</dbReference>
<gene>
    <name evidence="12" type="ORF">cpu_22300</name>
</gene>
<keyword evidence="2 12" id="KW-0723">Serine/threonine-protein kinase</keyword>
<evidence type="ECO:0000259" key="10">
    <source>
        <dbReference type="PROSITE" id="PS50011"/>
    </source>
</evidence>
<dbReference type="FunFam" id="1.10.510.10:FF:000021">
    <property type="entry name" value="Serine/threonine protein kinase"/>
    <property type="match status" value="1"/>
</dbReference>
<evidence type="ECO:0000313" key="13">
    <source>
        <dbReference type="Proteomes" id="UP000187485"/>
    </source>
</evidence>
<keyword evidence="3" id="KW-0808">Transferase</keyword>
<dbReference type="InterPro" id="IPR011009">
    <property type="entry name" value="Kinase-like_dom_sf"/>
</dbReference>
<dbReference type="InterPro" id="IPR005543">
    <property type="entry name" value="PASTA_dom"/>
</dbReference>
<evidence type="ECO:0000256" key="1">
    <source>
        <dbReference type="ARBA" id="ARBA00012513"/>
    </source>
</evidence>
<evidence type="ECO:0000256" key="9">
    <source>
        <dbReference type="SAM" id="Phobius"/>
    </source>
</evidence>
<dbReference type="EC" id="2.7.11.1" evidence="1"/>
<evidence type="ECO:0000256" key="6">
    <source>
        <dbReference type="ARBA" id="ARBA00022840"/>
    </source>
</evidence>
<comment type="catalytic activity">
    <reaction evidence="7">
        <text>L-threonyl-[protein] + ATP = O-phospho-L-threonyl-[protein] + ADP + H(+)</text>
        <dbReference type="Rhea" id="RHEA:46608"/>
        <dbReference type="Rhea" id="RHEA-COMP:11060"/>
        <dbReference type="Rhea" id="RHEA-COMP:11605"/>
        <dbReference type="ChEBI" id="CHEBI:15378"/>
        <dbReference type="ChEBI" id="CHEBI:30013"/>
        <dbReference type="ChEBI" id="CHEBI:30616"/>
        <dbReference type="ChEBI" id="CHEBI:61977"/>
        <dbReference type="ChEBI" id="CHEBI:456216"/>
        <dbReference type="EC" id="2.7.11.1"/>
    </reaction>
</comment>
<evidence type="ECO:0000256" key="5">
    <source>
        <dbReference type="ARBA" id="ARBA00022777"/>
    </source>
</evidence>
<evidence type="ECO:0000256" key="2">
    <source>
        <dbReference type="ARBA" id="ARBA00022527"/>
    </source>
</evidence>
<keyword evidence="5 12" id="KW-0418">Kinase</keyword>
<feature type="domain" description="Protein kinase" evidence="10">
    <location>
        <begin position="10"/>
        <end position="268"/>
    </location>
</feature>
<dbReference type="PROSITE" id="PS51178">
    <property type="entry name" value="PASTA"/>
    <property type="match status" value="3"/>
</dbReference>
<dbReference type="Gene3D" id="3.30.10.20">
    <property type="match status" value="3"/>
</dbReference>
<dbReference type="FunFam" id="3.30.200.20:FF:000035">
    <property type="entry name" value="Serine/threonine protein kinase Stk1"/>
    <property type="match status" value="1"/>
</dbReference>
<accession>A0A1L8CXU0</accession>
<dbReference type="Proteomes" id="UP000187485">
    <property type="component" value="Unassembled WGS sequence"/>
</dbReference>
<evidence type="ECO:0000256" key="4">
    <source>
        <dbReference type="ARBA" id="ARBA00022741"/>
    </source>
</evidence>
<keyword evidence="6" id="KW-0067">ATP-binding</keyword>
<feature type="transmembrane region" description="Helical" evidence="9">
    <location>
        <begin position="302"/>
        <end position="323"/>
    </location>
</feature>